<evidence type="ECO:0000256" key="1">
    <source>
        <dbReference type="SAM" id="SignalP"/>
    </source>
</evidence>
<accession>A0ABY6J5I5</accession>
<evidence type="ECO:0000313" key="2">
    <source>
        <dbReference type="EMBL" id="UYQ94928.1"/>
    </source>
</evidence>
<dbReference type="Proteomes" id="UP001162741">
    <property type="component" value="Chromosome"/>
</dbReference>
<proteinExistence type="predicted"/>
<dbReference type="RefSeq" id="WP_244838386.1">
    <property type="nucleotide sequence ID" value="NZ_CP107006.1"/>
</dbReference>
<gene>
    <name evidence="2" type="ORF">MKQ68_07455</name>
</gene>
<feature type="signal peptide" evidence="1">
    <location>
        <begin position="1"/>
        <end position="19"/>
    </location>
</feature>
<keyword evidence="1" id="KW-0732">Signal</keyword>
<evidence type="ECO:0000313" key="3">
    <source>
        <dbReference type="Proteomes" id="UP001162741"/>
    </source>
</evidence>
<keyword evidence="3" id="KW-1185">Reference proteome</keyword>
<dbReference type="EMBL" id="CP107006">
    <property type="protein sequence ID" value="UYQ94928.1"/>
    <property type="molecule type" value="Genomic_DNA"/>
</dbReference>
<feature type="chain" id="PRO_5046880143" evidence="1">
    <location>
        <begin position="20"/>
        <end position="100"/>
    </location>
</feature>
<organism evidence="2 3">
    <name type="scientific">Chitinophaga horti</name>
    <dbReference type="NCBI Taxonomy" id="2920382"/>
    <lineage>
        <taxon>Bacteria</taxon>
        <taxon>Pseudomonadati</taxon>
        <taxon>Bacteroidota</taxon>
        <taxon>Chitinophagia</taxon>
        <taxon>Chitinophagales</taxon>
        <taxon>Chitinophagaceae</taxon>
        <taxon>Chitinophaga</taxon>
    </lineage>
</organism>
<sequence>MKSITPLLLLLLTQLAVTAQVSKAYYGAASCYIDLDRTQPLVYKMGYTIDKAGSGPVTIDTDTLQTLADGTLKGRFTTIIRENGEYYLLDGRKQKKGDCT</sequence>
<name>A0ABY6J5I5_9BACT</name>
<reference evidence="2" key="1">
    <citation type="submission" date="2022-10" db="EMBL/GenBank/DDBJ databases">
        <title>Chitinophaga sp. nov., isolated from soil.</title>
        <authorList>
            <person name="Jeon C.O."/>
        </authorList>
    </citation>
    <scope>NUCLEOTIDE SEQUENCE</scope>
    <source>
        <strain evidence="2">R8</strain>
    </source>
</reference>
<protein>
    <submittedName>
        <fullName evidence="2">Uncharacterized protein</fullName>
    </submittedName>
</protein>